<accession>A0A1G2RNI7</accession>
<dbReference type="InterPro" id="IPR001173">
    <property type="entry name" value="Glyco_trans_2-like"/>
</dbReference>
<dbReference type="STRING" id="1802461.A3B24_02590"/>
<keyword evidence="7" id="KW-0812">Transmembrane</keyword>
<sequence>MRLSVIIPIYNEEQRLPNTLKKVSEYLEKQSYEYEIIAVNDGSGDRTGNILKESVSTVPSLRIVEIRHRGKGSAVKQGMLEAKGEILLFTDADNSTSIDQVEKMFPWLSQGYGVVIGSRDVEGAVLKPPQSWFRNLVTGEGFKFLRKILVGLWDIEDSQCGFKAFSREAAKKVFPRSRIEQFAFDPEVLYLARKFGYKIKEIPVVWANNVHSKVNTRSTVQMGFDLFLMRIRVWLGAYKTL</sequence>
<dbReference type="SUPFAM" id="SSF53448">
    <property type="entry name" value="Nucleotide-diphospho-sugar transferases"/>
    <property type="match status" value="1"/>
</dbReference>
<dbReference type="EC" id="2.4.1.117" evidence="4"/>
<evidence type="ECO:0000256" key="12">
    <source>
        <dbReference type="ARBA" id="ARBA00045097"/>
    </source>
</evidence>
<evidence type="ECO:0000256" key="9">
    <source>
        <dbReference type="ARBA" id="ARBA00022968"/>
    </source>
</evidence>
<evidence type="ECO:0000256" key="5">
    <source>
        <dbReference type="ARBA" id="ARBA00022676"/>
    </source>
</evidence>
<keyword evidence="5" id="KW-0328">Glycosyltransferase</keyword>
<dbReference type="InterPro" id="IPR035518">
    <property type="entry name" value="DPG_synthase"/>
</dbReference>
<dbReference type="Gene3D" id="3.90.550.10">
    <property type="entry name" value="Spore Coat Polysaccharide Biosynthesis Protein SpsA, Chain A"/>
    <property type="match status" value="1"/>
</dbReference>
<dbReference type="Pfam" id="PF00535">
    <property type="entry name" value="Glycos_transf_2"/>
    <property type="match status" value="1"/>
</dbReference>
<evidence type="ECO:0000256" key="11">
    <source>
        <dbReference type="ARBA" id="ARBA00023136"/>
    </source>
</evidence>
<proteinExistence type="inferred from homology"/>
<comment type="caution">
    <text evidence="14">The sequence shown here is derived from an EMBL/GenBank/DDBJ whole genome shotgun (WGS) entry which is preliminary data.</text>
</comment>
<name>A0A1G2RNI7_9BACT</name>
<dbReference type="InterPro" id="IPR029044">
    <property type="entry name" value="Nucleotide-diphossugar_trans"/>
</dbReference>
<evidence type="ECO:0000259" key="13">
    <source>
        <dbReference type="Pfam" id="PF00535"/>
    </source>
</evidence>
<evidence type="ECO:0000256" key="10">
    <source>
        <dbReference type="ARBA" id="ARBA00022989"/>
    </source>
</evidence>
<comment type="pathway">
    <text evidence="2">Protein modification; protein glycosylation.</text>
</comment>
<evidence type="ECO:0000256" key="2">
    <source>
        <dbReference type="ARBA" id="ARBA00004922"/>
    </source>
</evidence>
<comment type="subcellular location">
    <subcellularLocation>
        <location evidence="1">Endoplasmic reticulum membrane</location>
        <topology evidence="1">Single-pass membrane protein</topology>
    </subcellularLocation>
</comment>
<dbReference type="Proteomes" id="UP000176917">
    <property type="component" value="Unassembled WGS sequence"/>
</dbReference>
<keyword evidence="11" id="KW-0472">Membrane</keyword>
<evidence type="ECO:0000256" key="1">
    <source>
        <dbReference type="ARBA" id="ARBA00004389"/>
    </source>
</evidence>
<dbReference type="PANTHER" id="PTHR10859">
    <property type="entry name" value="GLYCOSYL TRANSFERASE"/>
    <property type="match status" value="1"/>
</dbReference>
<evidence type="ECO:0000313" key="15">
    <source>
        <dbReference type="Proteomes" id="UP000176917"/>
    </source>
</evidence>
<comment type="catalytic activity">
    <reaction evidence="12">
        <text>a di-trans,poly-cis-dolichyl phosphate + UDP-alpha-D-glucose = a di-trans,poly-cis-dolichyl beta-D-glucosyl phosphate + UDP</text>
        <dbReference type="Rhea" id="RHEA:15401"/>
        <dbReference type="Rhea" id="RHEA-COMP:19498"/>
        <dbReference type="Rhea" id="RHEA-COMP:19502"/>
        <dbReference type="ChEBI" id="CHEBI:57525"/>
        <dbReference type="ChEBI" id="CHEBI:57683"/>
        <dbReference type="ChEBI" id="CHEBI:58223"/>
        <dbReference type="ChEBI" id="CHEBI:58885"/>
        <dbReference type="EC" id="2.4.1.117"/>
    </reaction>
    <physiologicalReaction direction="left-to-right" evidence="12">
        <dbReference type="Rhea" id="RHEA:15402"/>
    </physiologicalReaction>
</comment>
<evidence type="ECO:0000256" key="8">
    <source>
        <dbReference type="ARBA" id="ARBA00022824"/>
    </source>
</evidence>
<comment type="similarity">
    <text evidence="3">Belongs to the glycosyltransferase 2 family.</text>
</comment>
<feature type="domain" description="Glycosyltransferase 2-like" evidence="13">
    <location>
        <begin position="4"/>
        <end position="174"/>
    </location>
</feature>
<protein>
    <recommendedName>
        <fullName evidence="4">dolichyl-phosphate beta-glucosyltransferase</fullName>
        <ecNumber evidence="4">2.4.1.117</ecNumber>
    </recommendedName>
</protein>
<dbReference type="CDD" id="cd04188">
    <property type="entry name" value="DPG_synthase"/>
    <property type="match status" value="1"/>
</dbReference>
<dbReference type="PANTHER" id="PTHR10859:SF91">
    <property type="entry name" value="DOLICHYL-PHOSPHATE BETA-GLUCOSYLTRANSFERASE"/>
    <property type="match status" value="1"/>
</dbReference>
<evidence type="ECO:0000256" key="6">
    <source>
        <dbReference type="ARBA" id="ARBA00022679"/>
    </source>
</evidence>
<organism evidence="14 15">
    <name type="scientific">Candidatus Wildermuthbacteria bacterium RIFCSPLOWO2_01_FULL_48_16</name>
    <dbReference type="NCBI Taxonomy" id="1802461"/>
    <lineage>
        <taxon>Bacteria</taxon>
        <taxon>Candidatus Wildermuthiibacteriota</taxon>
    </lineage>
</organism>
<dbReference type="GO" id="GO:0006487">
    <property type="term" value="P:protein N-linked glycosylation"/>
    <property type="evidence" value="ECO:0007669"/>
    <property type="project" value="TreeGrafter"/>
</dbReference>
<gene>
    <name evidence="14" type="ORF">A3B24_02590</name>
</gene>
<dbReference type="GO" id="GO:0004581">
    <property type="term" value="F:dolichyl-phosphate beta-glucosyltransferase activity"/>
    <property type="evidence" value="ECO:0007669"/>
    <property type="project" value="UniProtKB-EC"/>
</dbReference>
<evidence type="ECO:0000256" key="3">
    <source>
        <dbReference type="ARBA" id="ARBA00006739"/>
    </source>
</evidence>
<evidence type="ECO:0000256" key="4">
    <source>
        <dbReference type="ARBA" id="ARBA00012583"/>
    </source>
</evidence>
<evidence type="ECO:0000313" key="14">
    <source>
        <dbReference type="EMBL" id="OHA73842.1"/>
    </source>
</evidence>
<reference evidence="14 15" key="1">
    <citation type="journal article" date="2016" name="Nat. Commun.">
        <title>Thousands of microbial genomes shed light on interconnected biogeochemical processes in an aquifer system.</title>
        <authorList>
            <person name="Anantharaman K."/>
            <person name="Brown C.T."/>
            <person name="Hug L.A."/>
            <person name="Sharon I."/>
            <person name="Castelle C.J."/>
            <person name="Probst A.J."/>
            <person name="Thomas B.C."/>
            <person name="Singh A."/>
            <person name="Wilkins M.J."/>
            <person name="Karaoz U."/>
            <person name="Brodie E.L."/>
            <person name="Williams K.H."/>
            <person name="Hubbard S.S."/>
            <person name="Banfield J.F."/>
        </authorList>
    </citation>
    <scope>NUCLEOTIDE SEQUENCE [LARGE SCALE GENOMIC DNA]</scope>
</reference>
<dbReference type="EMBL" id="MHUG01000006">
    <property type="protein sequence ID" value="OHA73842.1"/>
    <property type="molecule type" value="Genomic_DNA"/>
</dbReference>
<keyword evidence="9" id="KW-0735">Signal-anchor</keyword>
<keyword evidence="10" id="KW-1133">Transmembrane helix</keyword>
<dbReference type="AlphaFoldDB" id="A0A1G2RNI7"/>
<evidence type="ECO:0000256" key="7">
    <source>
        <dbReference type="ARBA" id="ARBA00022692"/>
    </source>
</evidence>
<keyword evidence="6" id="KW-0808">Transferase</keyword>
<keyword evidence="8" id="KW-0256">Endoplasmic reticulum</keyword>